<dbReference type="PANTHER" id="PTHR19446">
    <property type="entry name" value="REVERSE TRANSCRIPTASES"/>
    <property type="match status" value="1"/>
</dbReference>
<dbReference type="InterPro" id="IPR000477">
    <property type="entry name" value="RT_dom"/>
</dbReference>
<evidence type="ECO:0000259" key="1">
    <source>
        <dbReference type="PROSITE" id="PS50878"/>
    </source>
</evidence>
<name>A0ABQ0KXX5_MYCCL</name>
<feature type="domain" description="Reverse transcriptase" evidence="1">
    <location>
        <begin position="114"/>
        <end position="399"/>
    </location>
</feature>
<dbReference type="PROSITE" id="PS50878">
    <property type="entry name" value="RT_POL"/>
    <property type="match status" value="1"/>
</dbReference>
<keyword evidence="3" id="KW-1185">Reference proteome</keyword>
<evidence type="ECO:0000313" key="3">
    <source>
        <dbReference type="Proteomes" id="UP000815677"/>
    </source>
</evidence>
<sequence length="619" mass="70120">MAEIARNYHNDLQSDGDDIPQERRQQAANEVLNEITPKPGAPGMARLATMLEKTDIERSLNEAARGRAAGIEGIPMEFWTRMRNMFREAAKLPKDPQRETCNIVKILTVVFNDIETHGVKEATDFAAGWMCPIYKKKDATDIANYRPITVLNSDYKLFTRALNNRLSEVAGQLIHKDQTGFVKGRHITDPIYLAIEVLEYAEEELQNGAIVALDQEKAYDKTLHTYLWQTLQRFGIPNLFINTVKSLYRFANTCVIINGETSSFFCVRRGVCQGDPLSCLLFNLAIEPLAEMPRNSGLRGYLIPGTAERMIVQLFADDTTVYLHETDEFGVLQRILDKRCLASGARFNVAKTEIVPYGTEDYRAQLAESHRLNPESQAFPPNVNPARDGESKRLLGAQVGNKVDAFMIWTPLLDSIRTSLEHANHIHSTFEERCRIAQMIVASKTQYFTQVNGMPPEILKQILKMMRGYLSGGKSRLPINMETLMAPKEEGGLGLVDVEARNEAIELTKFGILMERDTEKQPAWAKIAAHRLSQHPVGTELKEETHRALYLQSWHPNQDKVPQHLCRTMAAVRKYGVVFDTNEPQLPVWHHFGARPGVNQINNGIRQKCLRKNKLCDKH</sequence>
<organism evidence="2 3">
    <name type="scientific">Mycena chlorophos</name>
    <name type="common">Agaric fungus</name>
    <name type="synonym">Agaricus chlorophos</name>
    <dbReference type="NCBI Taxonomy" id="658473"/>
    <lineage>
        <taxon>Eukaryota</taxon>
        <taxon>Fungi</taxon>
        <taxon>Dikarya</taxon>
        <taxon>Basidiomycota</taxon>
        <taxon>Agaricomycotina</taxon>
        <taxon>Agaricomycetes</taxon>
        <taxon>Agaricomycetidae</taxon>
        <taxon>Agaricales</taxon>
        <taxon>Marasmiineae</taxon>
        <taxon>Mycenaceae</taxon>
        <taxon>Mycena</taxon>
    </lineage>
</organism>
<dbReference type="EMBL" id="DF839271">
    <property type="protein sequence ID" value="GAT43772.1"/>
    <property type="molecule type" value="Genomic_DNA"/>
</dbReference>
<reference evidence="2" key="1">
    <citation type="submission" date="2014-09" db="EMBL/GenBank/DDBJ databases">
        <title>Genome sequence of the luminous mushroom Mycena chlorophos for searching fungal bioluminescence genes.</title>
        <authorList>
            <person name="Tanaka Y."/>
            <person name="Kasuga D."/>
            <person name="Oba Y."/>
            <person name="Hase S."/>
            <person name="Sato K."/>
            <person name="Oba Y."/>
            <person name="Sakakibara Y."/>
        </authorList>
    </citation>
    <scope>NUCLEOTIDE SEQUENCE</scope>
</reference>
<dbReference type="Pfam" id="PF00078">
    <property type="entry name" value="RVT_1"/>
    <property type="match status" value="1"/>
</dbReference>
<dbReference type="SUPFAM" id="SSF56672">
    <property type="entry name" value="DNA/RNA polymerases"/>
    <property type="match status" value="1"/>
</dbReference>
<proteinExistence type="predicted"/>
<dbReference type="CDD" id="cd01650">
    <property type="entry name" value="RT_nLTR_like"/>
    <property type="match status" value="1"/>
</dbReference>
<accession>A0ABQ0KXX5</accession>
<protein>
    <recommendedName>
        <fullName evidence="1">Reverse transcriptase domain-containing protein</fullName>
    </recommendedName>
</protein>
<dbReference type="InterPro" id="IPR043502">
    <property type="entry name" value="DNA/RNA_pol_sf"/>
</dbReference>
<dbReference type="Proteomes" id="UP000815677">
    <property type="component" value="Unassembled WGS sequence"/>
</dbReference>
<gene>
    <name evidence="2" type="ORF">MCHLO_01440</name>
</gene>
<evidence type="ECO:0000313" key="2">
    <source>
        <dbReference type="EMBL" id="GAT43772.1"/>
    </source>
</evidence>